<feature type="signal peptide" evidence="2">
    <location>
        <begin position="1"/>
        <end position="23"/>
    </location>
</feature>
<dbReference type="GO" id="GO:0005509">
    <property type="term" value="F:calcium ion binding"/>
    <property type="evidence" value="ECO:0007669"/>
    <property type="project" value="InterPro"/>
</dbReference>
<dbReference type="EMBL" id="PUIB01000011">
    <property type="protein sequence ID" value="PQO38209.1"/>
    <property type="molecule type" value="Genomic_DNA"/>
</dbReference>
<comment type="caution">
    <text evidence="4">The sequence shown here is derived from an EMBL/GenBank/DDBJ whole genome shotgun (WGS) entry which is preliminary data.</text>
</comment>
<protein>
    <recommendedName>
        <fullName evidence="3">EF-hand domain-containing protein</fullName>
    </recommendedName>
</protein>
<dbReference type="SMART" id="SM00054">
    <property type="entry name" value="EFh"/>
    <property type="match status" value="3"/>
</dbReference>
<dbReference type="Gene3D" id="1.10.238.10">
    <property type="entry name" value="EF-hand"/>
    <property type="match status" value="1"/>
</dbReference>
<dbReference type="Pfam" id="PF13202">
    <property type="entry name" value="EF-hand_5"/>
    <property type="match status" value="2"/>
</dbReference>
<feature type="chain" id="PRO_5015568123" description="EF-hand domain-containing protein" evidence="2">
    <location>
        <begin position="24"/>
        <end position="565"/>
    </location>
</feature>
<organism evidence="4 5">
    <name type="scientific">Blastopirellula marina</name>
    <dbReference type="NCBI Taxonomy" id="124"/>
    <lineage>
        <taxon>Bacteria</taxon>
        <taxon>Pseudomonadati</taxon>
        <taxon>Planctomycetota</taxon>
        <taxon>Planctomycetia</taxon>
        <taxon>Pirellulales</taxon>
        <taxon>Pirellulaceae</taxon>
        <taxon>Blastopirellula</taxon>
    </lineage>
</organism>
<evidence type="ECO:0000256" key="1">
    <source>
        <dbReference type="SAM" id="MobiDB-lite"/>
    </source>
</evidence>
<evidence type="ECO:0000259" key="3">
    <source>
        <dbReference type="PROSITE" id="PS50222"/>
    </source>
</evidence>
<dbReference type="AlphaFoldDB" id="A0A2S8G187"/>
<evidence type="ECO:0000256" key="2">
    <source>
        <dbReference type="SAM" id="SignalP"/>
    </source>
</evidence>
<feature type="region of interest" description="Disordered" evidence="1">
    <location>
        <begin position="462"/>
        <end position="495"/>
    </location>
</feature>
<feature type="domain" description="EF-hand" evidence="3">
    <location>
        <begin position="221"/>
        <end position="256"/>
    </location>
</feature>
<evidence type="ECO:0000313" key="4">
    <source>
        <dbReference type="EMBL" id="PQO38209.1"/>
    </source>
</evidence>
<keyword evidence="2" id="KW-0732">Signal</keyword>
<dbReference type="SUPFAM" id="SSF47473">
    <property type="entry name" value="EF-hand"/>
    <property type="match status" value="2"/>
</dbReference>
<gene>
    <name evidence="4" type="ORF">C5Y98_09060</name>
</gene>
<dbReference type="InterPro" id="IPR018247">
    <property type="entry name" value="EF_Hand_1_Ca_BS"/>
</dbReference>
<name>A0A2S8G187_9BACT</name>
<reference evidence="4 5" key="1">
    <citation type="submission" date="2018-02" db="EMBL/GenBank/DDBJ databases">
        <title>Comparative genomes isolates from brazilian mangrove.</title>
        <authorList>
            <person name="Araujo J.E."/>
            <person name="Taketani R.G."/>
            <person name="Silva M.C.P."/>
            <person name="Loureco M.V."/>
            <person name="Andreote F.D."/>
        </authorList>
    </citation>
    <scope>NUCLEOTIDE SEQUENCE [LARGE SCALE GENOMIC DNA]</scope>
    <source>
        <strain evidence="4 5">NAP PRIS-MGV</strain>
    </source>
</reference>
<dbReference type="Proteomes" id="UP000239388">
    <property type="component" value="Unassembled WGS sequence"/>
</dbReference>
<dbReference type="InterPro" id="IPR002048">
    <property type="entry name" value="EF_hand_dom"/>
</dbReference>
<evidence type="ECO:0000313" key="5">
    <source>
        <dbReference type="Proteomes" id="UP000239388"/>
    </source>
</evidence>
<accession>A0A2S8G187</accession>
<dbReference type="PROSITE" id="PS00018">
    <property type="entry name" value="EF_HAND_1"/>
    <property type="match status" value="3"/>
</dbReference>
<sequence length="565" mass="62228">MKAPLVSFPLLCALFLASNVCLAQVGELSTNSIRGYLEDFRKADVDGSGLLEEEELTTYLASFPEAMKQLLTHLTKDDQGVTSNRIMQAATHFKRLKGYDPRVEPSKKKEFARWDANSDGKLTQDELNQIGPSELREILQAKLTNQEALLVTDYLDGFGKFIRALEVKRTAADEALPQKYQANDPLRQKLAAFLAVTDAKKKSSAPADVVEVVKEVNEVVEPVGEHAEYFQHFDKDGNGVLEGEEILSLPQMLNLPFMDGRQVKPDVQITLEQFSNALNLFRKQAIVARERTAEEARFQQYRRKFLSANPTTKETVAANEEDVAVVEEVTTTERLQAKLPAQVEIMLLRRKSEKLPPQTFSEEVLHVAGKAGPALSARLLPWLADEKNENAQLLDYLLVTVSEDGQARVQRGGREPYVQGSSSRGAVSYNTHNVGTLVVVAAKPTEDGTVMLSIQFEKSFVEPTDVSDDDDKPSVPPEVKPNYESAPEGAPLSGSEQEFIKSLRVSVIHANSAGGVKPIVPPTIATMEISGTLTVRPGEPAVLSETGQFRGGIYDESLILVEIKP</sequence>
<dbReference type="InterPro" id="IPR011992">
    <property type="entry name" value="EF-hand-dom_pair"/>
</dbReference>
<dbReference type="OrthoDB" id="291914at2"/>
<dbReference type="PROSITE" id="PS50222">
    <property type="entry name" value="EF_HAND_2"/>
    <property type="match status" value="2"/>
</dbReference>
<proteinExistence type="predicted"/>
<dbReference type="RefSeq" id="WP_105353432.1">
    <property type="nucleotide sequence ID" value="NZ_PUIB01000011.1"/>
</dbReference>
<feature type="domain" description="EF-hand" evidence="3">
    <location>
        <begin position="31"/>
        <end position="66"/>
    </location>
</feature>